<accession>A0A9J6GP36</accession>
<organism evidence="3 4">
    <name type="scientific">Haemaphysalis longicornis</name>
    <name type="common">Bush tick</name>
    <dbReference type="NCBI Taxonomy" id="44386"/>
    <lineage>
        <taxon>Eukaryota</taxon>
        <taxon>Metazoa</taxon>
        <taxon>Ecdysozoa</taxon>
        <taxon>Arthropoda</taxon>
        <taxon>Chelicerata</taxon>
        <taxon>Arachnida</taxon>
        <taxon>Acari</taxon>
        <taxon>Parasitiformes</taxon>
        <taxon>Ixodida</taxon>
        <taxon>Ixodoidea</taxon>
        <taxon>Ixodidae</taxon>
        <taxon>Haemaphysalinae</taxon>
        <taxon>Haemaphysalis</taxon>
    </lineage>
</organism>
<dbReference type="GO" id="GO:0006508">
    <property type="term" value="P:proteolysis"/>
    <property type="evidence" value="ECO:0007669"/>
    <property type="project" value="UniProtKB-KW"/>
</dbReference>
<dbReference type="OrthoDB" id="6510822at2759"/>
<dbReference type="InterPro" id="IPR001563">
    <property type="entry name" value="Peptidase_S10"/>
</dbReference>
<proteinExistence type="inferred from homology"/>
<dbReference type="AlphaFoldDB" id="A0A9J6GP36"/>
<evidence type="ECO:0000256" key="2">
    <source>
        <dbReference type="RuleBase" id="RU361156"/>
    </source>
</evidence>
<dbReference type="InterPro" id="IPR029058">
    <property type="entry name" value="AB_hydrolase_fold"/>
</dbReference>
<evidence type="ECO:0000313" key="4">
    <source>
        <dbReference type="Proteomes" id="UP000821853"/>
    </source>
</evidence>
<keyword evidence="2" id="KW-0645">Protease</keyword>
<dbReference type="Proteomes" id="UP000821853">
    <property type="component" value="Unassembled WGS sequence"/>
</dbReference>
<keyword evidence="4" id="KW-1185">Reference proteome</keyword>
<dbReference type="Pfam" id="PF00450">
    <property type="entry name" value="Peptidase_S10"/>
    <property type="match status" value="1"/>
</dbReference>
<dbReference type="EC" id="3.4.16.-" evidence="2"/>
<dbReference type="VEuPathDB" id="VectorBase:HLOH_059203"/>
<dbReference type="EMBL" id="JABSTR010000008">
    <property type="protein sequence ID" value="KAH9376335.1"/>
    <property type="molecule type" value="Genomic_DNA"/>
</dbReference>
<comment type="caution">
    <text evidence="3">The sequence shown here is derived from an EMBL/GenBank/DDBJ whole genome shotgun (WGS) entry which is preliminary data.</text>
</comment>
<dbReference type="PANTHER" id="PTHR11802:SF201">
    <property type="entry name" value="CARBOXYPEPTIDASE"/>
    <property type="match status" value="1"/>
</dbReference>
<dbReference type="PANTHER" id="PTHR11802">
    <property type="entry name" value="SERINE PROTEASE FAMILY S10 SERINE CARBOXYPEPTIDASE"/>
    <property type="match status" value="1"/>
</dbReference>
<dbReference type="PROSITE" id="PS00131">
    <property type="entry name" value="CARBOXYPEPT_SER_SER"/>
    <property type="match status" value="1"/>
</dbReference>
<comment type="similarity">
    <text evidence="1 2">Belongs to the peptidase S10 family.</text>
</comment>
<dbReference type="GO" id="GO:0004185">
    <property type="term" value="F:serine-type carboxypeptidase activity"/>
    <property type="evidence" value="ECO:0007669"/>
    <property type="project" value="UniProtKB-UniRule"/>
</dbReference>
<evidence type="ECO:0000256" key="1">
    <source>
        <dbReference type="ARBA" id="ARBA00009431"/>
    </source>
</evidence>
<dbReference type="Gene3D" id="3.40.50.1820">
    <property type="entry name" value="alpha/beta hydrolase"/>
    <property type="match status" value="1"/>
</dbReference>
<dbReference type="InterPro" id="IPR018202">
    <property type="entry name" value="Ser_caboxypep_ser_AS"/>
</dbReference>
<reference evidence="3 4" key="1">
    <citation type="journal article" date="2020" name="Cell">
        <title>Large-Scale Comparative Analyses of Tick Genomes Elucidate Their Genetic Diversity and Vector Capacities.</title>
        <authorList>
            <consortium name="Tick Genome and Microbiome Consortium (TIGMIC)"/>
            <person name="Jia N."/>
            <person name="Wang J."/>
            <person name="Shi W."/>
            <person name="Du L."/>
            <person name="Sun Y."/>
            <person name="Zhan W."/>
            <person name="Jiang J.F."/>
            <person name="Wang Q."/>
            <person name="Zhang B."/>
            <person name="Ji P."/>
            <person name="Bell-Sakyi L."/>
            <person name="Cui X.M."/>
            <person name="Yuan T.T."/>
            <person name="Jiang B.G."/>
            <person name="Yang W.F."/>
            <person name="Lam T.T."/>
            <person name="Chang Q.C."/>
            <person name="Ding S.J."/>
            <person name="Wang X.J."/>
            <person name="Zhu J.G."/>
            <person name="Ruan X.D."/>
            <person name="Zhao L."/>
            <person name="Wei J.T."/>
            <person name="Ye R.Z."/>
            <person name="Que T.C."/>
            <person name="Du C.H."/>
            <person name="Zhou Y.H."/>
            <person name="Cheng J.X."/>
            <person name="Dai P.F."/>
            <person name="Guo W.B."/>
            <person name="Han X.H."/>
            <person name="Huang E.J."/>
            <person name="Li L.F."/>
            <person name="Wei W."/>
            <person name="Gao Y.C."/>
            <person name="Liu J.Z."/>
            <person name="Shao H.Z."/>
            <person name="Wang X."/>
            <person name="Wang C.C."/>
            <person name="Yang T.C."/>
            <person name="Huo Q.B."/>
            <person name="Li W."/>
            <person name="Chen H.Y."/>
            <person name="Chen S.E."/>
            <person name="Zhou L.G."/>
            <person name="Ni X.B."/>
            <person name="Tian J.H."/>
            <person name="Sheng Y."/>
            <person name="Liu T."/>
            <person name="Pan Y.S."/>
            <person name="Xia L.Y."/>
            <person name="Li J."/>
            <person name="Zhao F."/>
            <person name="Cao W.C."/>
        </authorList>
    </citation>
    <scope>NUCLEOTIDE SEQUENCE [LARGE SCALE GENOMIC DNA]</scope>
    <source>
        <strain evidence="3">HaeL-2018</strain>
    </source>
</reference>
<evidence type="ECO:0000313" key="3">
    <source>
        <dbReference type="EMBL" id="KAH9376335.1"/>
    </source>
</evidence>
<sequence length="164" mass="18734">MFCHYDVAATAFGHFTRDPPATPYGAVMDAFEEKQQLFINIFVVRGVGFSYDPSGVYDTNDDKTADDNYLAIQAFFRKFPTLRKKEFYITGESYGGVYVPMLTQRLLKAPKGINLRPELLLSQQRKQLEATQFMIRELYVIARKMERLKSSGKLPQKTAIGNTL</sequence>
<gene>
    <name evidence="3" type="ORF">HPB48_018504</name>
</gene>
<dbReference type="PRINTS" id="PR00724">
    <property type="entry name" value="CRBOXYPTASEC"/>
</dbReference>
<dbReference type="SUPFAM" id="SSF53474">
    <property type="entry name" value="alpha/beta-Hydrolases"/>
    <property type="match status" value="1"/>
</dbReference>
<keyword evidence="2" id="KW-0378">Hydrolase</keyword>
<protein>
    <recommendedName>
        <fullName evidence="2">Carboxypeptidase</fullName>
        <ecNumber evidence="2">3.4.16.-</ecNumber>
    </recommendedName>
</protein>
<keyword evidence="2" id="KW-0121">Carboxypeptidase</keyword>
<name>A0A9J6GP36_HAELO</name>